<evidence type="ECO:0000313" key="1">
    <source>
        <dbReference type="EMBL" id="ELR70070.1"/>
    </source>
</evidence>
<sequence length="63" mass="7355">MKKLPILFLCPLKTLQFPDSLAHPIRSVRAVAARYHYRDMWVLLFNGKRMNMIKSLHNGPDGF</sequence>
<protein>
    <submittedName>
        <fullName evidence="1">Uncharacterized protein</fullName>
    </submittedName>
</protein>
<comment type="caution">
    <text evidence="1">The sequence shown here is derived from an EMBL/GenBank/DDBJ whole genome shotgun (WGS) entry which is preliminary data.</text>
</comment>
<reference evidence="1 2" key="1">
    <citation type="submission" date="2012-12" db="EMBL/GenBank/DDBJ databases">
        <title>Genome assembly of Fulvivirga imtechensis AK7.</title>
        <authorList>
            <person name="Nupur N."/>
            <person name="Khatri I."/>
            <person name="Kumar R."/>
            <person name="Subramanian S."/>
            <person name="Pinnaka A."/>
        </authorList>
    </citation>
    <scope>NUCLEOTIDE SEQUENCE [LARGE SCALE GENOMIC DNA]</scope>
    <source>
        <strain evidence="1 2">AK7</strain>
    </source>
</reference>
<gene>
    <name evidence="1" type="ORF">C900_04067</name>
</gene>
<accession>L8JMM0</accession>
<organism evidence="1 2">
    <name type="scientific">Fulvivirga imtechensis AK7</name>
    <dbReference type="NCBI Taxonomy" id="1237149"/>
    <lineage>
        <taxon>Bacteria</taxon>
        <taxon>Pseudomonadati</taxon>
        <taxon>Bacteroidota</taxon>
        <taxon>Cytophagia</taxon>
        <taxon>Cytophagales</taxon>
        <taxon>Fulvivirgaceae</taxon>
        <taxon>Fulvivirga</taxon>
    </lineage>
</organism>
<dbReference type="AlphaFoldDB" id="L8JMM0"/>
<keyword evidence="2" id="KW-1185">Reference proteome</keyword>
<evidence type="ECO:0000313" key="2">
    <source>
        <dbReference type="Proteomes" id="UP000011135"/>
    </source>
</evidence>
<proteinExistence type="predicted"/>
<dbReference type="EMBL" id="AMZN01000056">
    <property type="protein sequence ID" value="ELR70070.1"/>
    <property type="molecule type" value="Genomic_DNA"/>
</dbReference>
<dbReference type="Proteomes" id="UP000011135">
    <property type="component" value="Unassembled WGS sequence"/>
</dbReference>
<name>L8JMM0_9BACT</name>